<feature type="compositionally biased region" description="Polar residues" evidence="3">
    <location>
        <begin position="1166"/>
        <end position="1178"/>
    </location>
</feature>
<feature type="compositionally biased region" description="Polar residues" evidence="3">
    <location>
        <begin position="242"/>
        <end position="251"/>
    </location>
</feature>
<dbReference type="InterPro" id="IPR036890">
    <property type="entry name" value="HATPase_C_sf"/>
</dbReference>
<evidence type="ECO:0008006" key="8">
    <source>
        <dbReference type="Google" id="ProtNLM"/>
    </source>
</evidence>
<dbReference type="InterPro" id="IPR004358">
    <property type="entry name" value="Sig_transdc_His_kin-like_C"/>
</dbReference>
<feature type="region of interest" description="Disordered" evidence="3">
    <location>
        <begin position="1049"/>
        <end position="1112"/>
    </location>
</feature>
<feature type="modified residue" description="4-aspartylphosphate" evidence="2">
    <location>
        <position position="1262"/>
    </location>
</feature>
<feature type="domain" description="Histidine kinase" evidence="4">
    <location>
        <begin position="569"/>
        <end position="864"/>
    </location>
</feature>
<dbReference type="Pfam" id="PF00512">
    <property type="entry name" value="HisKA"/>
    <property type="match status" value="1"/>
</dbReference>
<dbReference type="Gene3D" id="1.10.287.130">
    <property type="match status" value="1"/>
</dbReference>
<dbReference type="FunFam" id="3.30.450.40:FF:000083">
    <property type="entry name" value="Sensor histidine kinase/response regulator, putative (AFU_orthologue AFUA_4G00660)"/>
    <property type="match status" value="1"/>
</dbReference>
<dbReference type="SUPFAM" id="SSF47384">
    <property type="entry name" value="Homodimeric domain of signal transducing histidine kinase"/>
    <property type="match status" value="1"/>
</dbReference>
<feature type="domain" description="Response regulatory" evidence="5">
    <location>
        <begin position="1186"/>
        <end position="1345"/>
    </location>
</feature>
<dbReference type="EMBL" id="CAJPDS010000049">
    <property type="protein sequence ID" value="CAF9928835.1"/>
    <property type="molecule type" value="Genomic_DNA"/>
</dbReference>
<reference evidence="6" key="1">
    <citation type="submission" date="2021-03" db="EMBL/GenBank/DDBJ databases">
        <authorList>
            <person name="Tagirdzhanova G."/>
        </authorList>
    </citation>
    <scope>NUCLEOTIDE SEQUENCE</scope>
</reference>
<dbReference type="SMART" id="SM00388">
    <property type="entry name" value="HisKA"/>
    <property type="match status" value="1"/>
</dbReference>
<dbReference type="SUPFAM" id="SSF55781">
    <property type="entry name" value="GAF domain-like"/>
    <property type="match status" value="1"/>
</dbReference>
<dbReference type="InterPro" id="IPR011006">
    <property type="entry name" value="CheY-like_superfamily"/>
</dbReference>
<dbReference type="InterPro" id="IPR005467">
    <property type="entry name" value="His_kinase_dom"/>
</dbReference>
<feature type="region of interest" description="Disordered" evidence="3">
    <location>
        <begin position="278"/>
        <end position="328"/>
    </location>
</feature>
<evidence type="ECO:0000259" key="4">
    <source>
        <dbReference type="PROSITE" id="PS50109"/>
    </source>
</evidence>
<gene>
    <name evidence="6" type="ORF">HETSPECPRED_006948</name>
</gene>
<dbReference type="PANTHER" id="PTHR43719">
    <property type="entry name" value="TWO-COMPONENT HISTIDINE KINASE"/>
    <property type="match status" value="1"/>
</dbReference>
<dbReference type="InterPro" id="IPR003594">
    <property type="entry name" value="HATPase_dom"/>
</dbReference>
<keyword evidence="1 2" id="KW-0597">Phosphoprotein</keyword>
<feature type="region of interest" description="Disordered" evidence="3">
    <location>
        <begin position="236"/>
        <end position="266"/>
    </location>
</feature>
<protein>
    <recommendedName>
        <fullName evidence="8">Histidine kinase</fullName>
    </recommendedName>
</protein>
<dbReference type="Gene3D" id="3.30.565.10">
    <property type="entry name" value="Histidine kinase-like ATPase, C-terminal domain"/>
    <property type="match status" value="1"/>
</dbReference>
<proteinExistence type="predicted"/>
<dbReference type="SUPFAM" id="SSF52172">
    <property type="entry name" value="CheY-like"/>
    <property type="match status" value="1"/>
</dbReference>
<evidence type="ECO:0000256" key="2">
    <source>
        <dbReference type="PROSITE-ProRule" id="PRU00169"/>
    </source>
</evidence>
<dbReference type="CDD" id="cd17546">
    <property type="entry name" value="REC_hyHK_CKI1_RcsC-like"/>
    <property type="match status" value="1"/>
</dbReference>
<dbReference type="CDD" id="cd00082">
    <property type="entry name" value="HisKA"/>
    <property type="match status" value="1"/>
</dbReference>
<dbReference type="SMART" id="SM00387">
    <property type="entry name" value="HATPase_c"/>
    <property type="match status" value="1"/>
</dbReference>
<dbReference type="InterPro" id="IPR036097">
    <property type="entry name" value="HisK_dim/P_sf"/>
</dbReference>
<feature type="compositionally biased region" description="Polar residues" evidence="3">
    <location>
        <begin position="287"/>
        <end position="296"/>
    </location>
</feature>
<dbReference type="InterPro" id="IPR050956">
    <property type="entry name" value="2C_system_His_kinase"/>
</dbReference>
<sequence>MASVHTEDDIIRERELFRYFQPSVIDDDNVAATQRQFLDGSVEDAMVQKAIESPDKTLTALAQLCACRLDASRAMISVIGKETQHFIAEATRTLQLSDTRKSDNVDDGLWVGCTSVNKEGRLCEKTIQLAPTPDKYPCFTVTDLSADERFRDLPFVAGPPKFRFYAGTCLTTKRGINIGSLFIIDDKVRPELTPSQVDFLGTVAGIVMKNLELNQEAEDRRRSLKMSGALNAFQEGRISIPDTATTENASPNHKPLTKNPKIRTSSISVEDGSVTMTPDGFYGFRQKNPQQKQSVTDLDAAPNVADGPGMDLSGSWSEKPPQRGDQEHEPNSVFVRAASLLRQSLELHETGGVAFLDSSVGFHGRELDTPSSAVADDSLSASIWDPMSPTNASLRSRTFEKKNNKVSDVIGFSTTEFALGYKYNMKDVTSFIPVDQSTLQGLLQSYPRGKLWSFDSDDILSRWDEDPSSRSPLSSDETALMRHQRKQTEATMLSKHFPKVRQLLFTPLWDSGTGRLVSACFCFSTSPRQIYSADVELSFLSTFCNTVMAEASRIAFVVAERKKGDFIGSISHELRSPLHGILASAEFLVETESDSFQNSLVDIISSCGRTLLDTVNHILDYSKINSYEKNWLTARKSRAQKSAVAMQNSAVVTGLDDKEAPPLMNIYATTDVAAIAEEVVEGVYAGQMYQDISSTDIAFMSSETMGKISERGTASERRDLRDSSRRVTKDVEVILDISRGDFVFTTQPGALRRIIMNLFGNSLKYTEKGVIVVSLTLSDVDDSNAHLHEALLEVGVKDTGKGISSEYLRSHLFTPFSQEDTLATGVGLGLSIVKSIVNMLNGTIDIKSQVGVGTEVYVRIPLTRLPGAATTESTPSTVASSGSISTCMQGLQSDYCGKYVALYVGHNERATSNRNGDRVRVLHTYVTEWFGLKAASRSDPLDLIIVDERDLSELLSTHLRKYPTVVLCGASPLRSGSQSQKPPVMEFVSKPFGPYKLAKAVYTCLERAKGNIQVDHEVDPTMTFPGESPIGSEADTIIPELGALNLSSQVSSRSPFTEHQSKNEGREFPFPADSPSPVGASTVSKGDGTGTKQRLTPDLVRRDSRRPELTQRATEPMINIRSIYTKTTATSSAVTKSGEVATSTAAQATAEIAEPIIATQTESKTHSLGSTKPMTSSSDNKDRPPRLLLVDDNKINLRLLETFMRKRKYKFVDSAEDGQLAVNATESNNEGYDIIFMGEPRLDPSSSSPNRFPRAELIKQQDISMPVMNGFEATRAIREIEQTRNAIIQGLGNSDSAREKRALIIALTGLASSRDQSEAFNSGVDLFLTKPVSFKEVGRILDNWEKQNGGRGSEVLP</sequence>
<feature type="compositionally biased region" description="Polar residues" evidence="3">
    <location>
        <begin position="1079"/>
        <end position="1094"/>
    </location>
</feature>
<dbReference type="PRINTS" id="PR00344">
    <property type="entry name" value="BCTRLSENSOR"/>
</dbReference>
<dbReference type="OrthoDB" id="303614at2759"/>
<dbReference type="Pfam" id="PF02518">
    <property type="entry name" value="HATPase_c"/>
    <property type="match status" value="1"/>
</dbReference>
<dbReference type="InterPro" id="IPR001789">
    <property type="entry name" value="Sig_transdc_resp-reg_receiver"/>
</dbReference>
<feature type="compositionally biased region" description="Basic and acidic residues" evidence="3">
    <location>
        <begin position="1099"/>
        <end position="1109"/>
    </location>
</feature>
<feature type="region of interest" description="Disordered" evidence="3">
    <location>
        <begin position="1159"/>
        <end position="1186"/>
    </location>
</feature>
<feature type="compositionally biased region" description="Polar residues" evidence="3">
    <location>
        <begin position="1049"/>
        <end position="1058"/>
    </location>
</feature>
<comment type="caution">
    <text evidence="6">The sequence shown here is derived from an EMBL/GenBank/DDBJ whole genome shotgun (WGS) entry which is preliminary data.</text>
</comment>
<evidence type="ECO:0000259" key="5">
    <source>
        <dbReference type="PROSITE" id="PS50110"/>
    </source>
</evidence>
<dbReference type="SUPFAM" id="SSF55874">
    <property type="entry name" value="ATPase domain of HSP90 chaperone/DNA topoisomerase II/histidine kinase"/>
    <property type="match status" value="1"/>
</dbReference>
<organism evidence="6 7">
    <name type="scientific">Heterodermia speciosa</name>
    <dbReference type="NCBI Taxonomy" id="116794"/>
    <lineage>
        <taxon>Eukaryota</taxon>
        <taxon>Fungi</taxon>
        <taxon>Dikarya</taxon>
        <taxon>Ascomycota</taxon>
        <taxon>Pezizomycotina</taxon>
        <taxon>Lecanoromycetes</taxon>
        <taxon>OSLEUM clade</taxon>
        <taxon>Lecanoromycetidae</taxon>
        <taxon>Caliciales</taxon>
        <taxon>Physciaceae</taxon>
        <taxon>Heterodermia</taxon>
    </lineage>
</organism>
<keyword evidence="7" id="KW-1185">Reference proteome</keyword>
<dbReference type="InterPro" id="IPR003661">
    <property type="entry name" value="HisK_dim/P_dom"/>
</dbReference>
<dbReference type="Proteomes" id="UP000664521">
    <property type="component" value="Unassembled WGS sequence"/>
</dbReference>
<dbReference type="PROSITE" id="PS50109">
    <property type="entry name" value="HIS_KIN"/>
    <property type="match status" value="1"/>
</dbReference>
<accession>A0A8H3IUS1</accession>
<evidence type="ECO:0000313" key="6">
    <source>
        <dbReference type="EMBL" id="CAF9928835.1"/>
    </source>
</evidence>
<dbReference type="PANTHER" id="PTHR43719:SF72">
    <property type="entry name" value="HISTIDINE KINASE_RESPONSE REGULATOR, PUTATIVE (AFU_ORTHOLOGUE AFUA_8G06140)-RELATED"/>
    <property type="match status" value="1"/>
</dbReference>
<dbReference type="GO" id="GO:0000155">
    <property type="term" value="F:phosphorelay sensor kinase activity"/>
    <property type="evidence" value="ECO:0007669"/>
    <property type="project" value="InterPro"/>
</dbReference>
<name>A0A8H3IUS1_9LECA</name>
<dbReference type="PROSITE" id="PS50110">
    <property type="entry name" value="RESPONSE_REGULATORY"/>
    <property type="match status" value="1"/>
</dbReference>
<evidence type="ECO:0000256" key="3">
    <source>
        <dbReference type="SAM" id="MobiDB-lite"/>
    </source>
</evidence>
<evidence type="ECO:0000256" key="1">
    <source>
        <dbReference type="ARBA" id="ARBA00022553"/>
    </source>
</evidence>
<dbReference type="SMART" id="SM00448">
    <property type="entry name" value="REC"/>
    <property type="match status" value="1"/>
</dbReference>
<dbReference type="Gene3D" id="3.40.50.2300">
    <property type="match status" value="1"/>
</dbReference>
<evidence type="ECO:0000313" key="7">
    <source>
        <dbReference type="Proteomes" id="UP000664521"/>
    </source>
</evidence>
<dbReference type="FunFam" id="1.10.287.130:FF:000023">
    <property type="entry name" value="Sensor histidine kinase/response regulator, putative"/>
    <property type="match status" value="1"/>
</dbReference>